<dbReference type="GO" id="GO:1902600">
    <property type="term" value="P:proton transmembrane transport"/>
    <property type="evidence" value="ECO:0007669"/>
    <property type="project" value="TreeGrafter"/>
</dbReference>
<keyword evidence="7 12" id="KW-1133">Transmembrane helix</keyword>
<comment type="caution">
    <text evidence="15">The sequence shown here is derived from an EMBL/GenBank/DDBJ whole genome shotgun (WGS) entry which is preliminary data.</text>
</comment>
<keyword evidence="8 12" id="KW-0472">Membrane</keyword>
<dbReference type="InterPro" id="IPR044492">
    <property type="entry name" value="P_typ_ATPase_HD_dom"/>
</dbReference>
<comment type="subcellular location">
    <subcellularLocation>
        <location evidence="1">Cell membrane</location>
        <topology evidence="1">Multi-pass membrane protein</topology>
    </subcellularLocation>
</comment>
<name>A0AAD5Y420_9FUNG</name>
<evidence type="ECO:0000256" key="4">
    <source>
        <dbReference type="ARBA" id="ARBA00022741"/>
    </source>
</evidence>
<dbReference type="Pfam" id="PF06920">
    <property type="entry name" value="DHR-2_Lobe_A"/>
    <property type="match status" value="1"/>
</dbReference>
<dbReference type="InterPro" id="IPR036412">
    <property type="entry name" value="HAD-like_sf"/>
</dbReference>
<dbReference type="Gene3D" id="3.40.1110.10">
    <property type="entry name" value="Calcium-transporting ATPase, cytoplasmic domain N"/>
    <property type="match status" value="1"/>
</dbReference>
<comment type="similarity">
    <text evidence="9">Belongs to the DOCK family.</text>
</comment>
<dbReference type="EMBL" id="JADGKB010000089">
    <property type="protein sequence ID" value="KAJ3254257.1"/>
    <property type="molecule type" value="Genomic_DNA"/>
</dbReference>
<dbReference type="PROSITE" id="PS51650">
    <property type="entry name" value="C2_DOCK"/>
    <property type="match status" value="1"/>
</dbReference>
<feature type="region of interest" description="Disordered" evidence="11">
    <location>
        <begin position="1652"/>
        <end position="1689"/>
    </location>
</feature>
<dbReference type="PRINTS" id="PR00119">
    <property type="entry name" value="CATATPASE"/>
</dbReference>
<gene>
    <name evidence="15" type="ORF">HK103_007310</name>
</gene>
<dbReference type="InterPro" id="IPR059000">
    <property type="entry name" value="ATPase_P-type_domA"/>
</dbReference>
<dbReference type="InterPro" id="IPR023299">
    <property type="entry name" value="ATPase_P-typ_cyto_dom_N"/>
</dbReference>
<dbReference type="GO" id="GO:0005524">
    <property type="term" value="F:ATP binding"/>
    <property type="evidence" value="ECO:0007669"/>
    <property type="project" value="UniProtKB-KW"/>
</dbReference>
<dbReference type="GO" id="GO:0005886">
    <property type="term" value="C:plasma membrane"/>
    <property type="evidence" value="ECO:0007669"/>
    <property type="project" value="UniProtKB-SubCell"/>
</dbReference>
<keyword evidence="16" id="KW-1185">Reference proteome</keyword>
<keyword evidence="3 12" id="KW-0812">Transmembrane</keyword>
<dbReference type="Pfam" id="PF20421">
    <property type="entry name" value="DHR-2_Lobe_C"/>
    <property type="match status" value="1"/>
</dbReference>
<dbReference type="SFLD" id="SFLDF00027">
    <property type="entry name" value="p-type_atpase"/>
    <property type="match status" value="1"/>
</dbReference>
<feature type="transmembrane region" description="Helical" evidence="12">
    <location>
        <begin position="3051"/>
        <end position="3069"/>
    </location>
</feature>
<evidence type="ECO:0000313" key="15">
    <source>
        <dbReference type="EMBL" id="KAJ3254257.1"/>
    </source>
</evidence>
<dbReference type="SUPFAM" id="SSF56784">
    <property type="entry name" value="HAD-like"/>
    <property type="match status" value="1"/>
</dbReference>
<proteinExistence type="inferred from homology"/>
<dbReference type="Gene3D" id="3.40.50.1000">
    <property type="entry name" value="HAD superfamily/HAD-like"/>
    <property type="match status" value="1"/>
</dbReference>
<keyword evidence="5" id="KW-0067">ATP-binding</keyword>
<evidence type="ECO:0000256" key="11">
    <source>
        <dbReference type="SAM" id="MobiDB-lite"/>
    </source>
</evidence>
<dbReference type="Gene3D" id="2.70.150.10">
    <property type="entry name" value="Calcium-transporting ATPase, cytoplasmic transduction domain A"/>
    <property type="match status" value="1"/>
</dbReference>
<evidence type="ECO:0000256" key="5">
    <source>
        <dbReference type="ARBA" id="ARBA00022840"/>
    </source>
</evidence>
<evidence type="ECO:0000256" key="2">
    <source>
        <dbReference type="ARBA" id="ARBA00022475"/>
    </source>
</evidence>
<feature type="transmembrane region" description="Helical" evidence="12">
    <location>
        <begin position="2315"/>
        <end position="2344"/>
    </location>
</feature>
<feature type="transmembrane region" description="Helical" evidence="12">
    <location>
        <begin position="2289"/>
        <end position="2309"/>
    </location>
</feature>
<dbReference type="InterPro" id="IPR004014">
    <property type="entry name" value="ATPase_P-typ_cation-transptr_N"/>
</dbReference>
<dbReference type="CDD" id="cd08679">
    <property type="entry name" value="C2_DOCK180_related"/>
    <property type="match status" value="1"/>
</dbReference>
<dbReference type="Gene3D" id="1.20.1110.10">
    <property type="entry name" value="Calcium-transporting ATPase, transmembrane domain"/>
    <property type="match status" value="2"/>
</dbReference>
<evidence type="ECO:0000313" key="16">
    <source>
        <dbReference type="Proteomes" id="UP001210925"/>
    </source>
</evidence>
<dbReference type="InterPro" id="IPR027007">
    <property type="entry name" value="C2_DOCK-type_domain"/>
</dbReference>
<evidence type="ECO:0000256" key="10">
    <source>
        <dbReference type="SAM" id="Coils"/>
    </source>
</evidence>
<dbReference type="InterPro" id="IPR008250">
    <property type="entry name" value="ATPase_P-typ_transduc_dom_A_sf"/>
</dbReference>
<sequence>MTIDPDEFKQLEQNIYGIIVTGAAQQQYSGFEETPYSYLVEISAYSPTHYECFKLNPEDFGKLVLQRSQVLLFEHPHFPNAYAIPGSDGQFYSQIGAAFKDWIFYLPRCNDHAQREHIYNAMEVITNKIQILISNVPSRNESIRYKQSIVSSVLQLNQKFKFGLYLFDDNGDLISEKTCSTLRLYEQYLEKTSVEPVKSPSDVVYDRLHLFMDFISFRGLDIAPEETVEFSFAVYDQRAMKPLSEEFIVSLDHTGKVLDSSPKSCVFMELTRKLLHPHVYLLCQISVSCSLANLNIESKSNSLFQSIKKQGAKLFSKENNQIIRKLYGYSIITIAQLLSNPGGPGQMVGQELKISIKKAVEDQEVKMDWSATTDDVNSVEKLTLRVSVLGGNLGEVTVPKACCRIPRNGNSDEVLPANDTNCMYLTLERGNFTFPKSSSVAIQITCHIRQPDGSYIADAMFRGGRKSPIKEYNSIVFTKSSTSIWNETIRVDLPPQQMQTAHVFITFRNLAKSLEPTSFAFLPLMQRQHLMISDGYHQLSLYKYDSRYVSPENYLGFAAGPDILVPIHLSSSSITSISKSANALTKLPLLENSFTISTTLFSTFFTQDIKLSNFLTWKHTGIHNRSPLKDVLLNFSNISEIEIAKFSHHIFKTFKDLFFEMGPHREAKLFDVVLPAKKEVMDAFISFFNTLLDVRFAEKLEYVLHQFELLPKFKSDLPRISELFIDVFRNTTLEGGKAIKKAVKSWHLILRLIFKLQLDDEKKNLMVEQLMDALAALFSQECTVQTLAIQTLTLQKLDSIVMELGFMDEKRKVKLLKKILDTIDMKSNKLSSIRLKLISNVYTMNIFRTIDAQVLWRRYSCDWVLESFGNEVMHSVGSIGGTVGSSEKAVVVNGTEVCLAIVDQIQRLMLPEPAEFPSEGLTGITALQWSKLLSMLLTVYITSFDAQLNDSSCQSNSSVTNGYNTNTGNRNISVRIPAKKEFYDVQILLVTLGTIFTTDYLTTILIESLSSLDSTHLILQLIAVVRSFSEDDAFDKNQIGFHAIVLKATIRFLECVRRALAGFVVDEKSLASDVGLLSTYQYIWSCLLDLSVEFAKSNEMNFEEYCVQKQWYYNQFVGDLQLRSTLLVQSCILTMEMCREKYQVELLLHSSFISNVFQIAIGRKRVQSLAVDLVHDCFRIEFERSGNLKVVEYVCYETFHDIILQSDSNDPGENETFLLDAMSDKFKEGQGNFVSQGNSFLRSLHKFIPLVQLQKEARSYETAEFVASTLRLLRFVRHIKHRQLFVKYLQILYQIHMEHKNYIEAAITLKQQCELLQWSMDKLIDPKDTVGGFPVWQSEFDLNEQIHIECIRLLDEGQAWERAIELTRELEYQYEHKIFDYFKLSELLKFRVYLYDKISLNQRSFPTYYRVAFYGKGFTSKLSGKQFVFRGDNWEKLTEFTERIQKEYEPITVLKANYEIDDEVLLSSQRYMQITAVSPVSDLRQWKIEQSNSVGCEGPLGLLKWGIDTKNKTKAEDKIPLWLLAPELFQHDKECQIATQNRDSLPDHFRAYYENNEVSIFSYSKPVRRPNSEYDNHPAKEFLELYSEKTILITENALPYLSRRSKVIQSLTFQLSPIENAIISIRTKTQELLALEKKFELIPDLIRERRGSIDTTNSKPRTAGSNRASMLTDSGRPTSSGTSTTGTNQNLTFLMQNTNIFTMALKGAVDAPVNGGVQMYKNAFLNEKLPFEFPDKKLKPMLQQYILDQVEVISRCITLHAHIVHNDMKPLHAELVRVFEENFADEIALVRHESQSKSRASRVSFHSSPSRPPQKSEILDFPNSIFANDSVSHPLNNLYKLSLSRAVPKKTYDHSLSSNQPNKLKSLKSWTNMMADMALFPKRMSNLSMSSHQITMDNQDIPMEMLNDDTTPLKEEEQPEEAQTETKRPKPTLFPMLKKKEVDLEKERELNELKQKNMNLAEEIVNISVKPKEEVTIKSMKDTVKEEKKKESSRFGKIRGAIKGVSKSSQNIQKLANGDEIIEMQADPQNSKDPVVKFMGAGLTHMQEHTLPIEKLAEKLRIEVKVKNPSLSPGLTSAQAAERLTIYGLNQSKSTENSKLHVIFIECLTNLFNVLLYASGIMYLVLYALRPERNFESIWIGSTLLCVGGLIASNATVIRNGKKEQVAACDIVPGDIVYLKPGDKVPADCVLIQANELRVDGSGLTGESEPFSRFPVLEGSPEESNPFDSPQVVFSTDVVSSGNSLCNNIGEGYAIVVHTGESSIVGKIKRLSKDAKAKVSFLSKEIRRFIKSIALLALITAIIFFLWGLARGRNFVYAVTFGIGILIAWVPQGLPLTVTMILALSGRRMTKHNVLVKDLHGIETLGAITMLATDKTGTLTKNEMEVTEVWINGSTYLVPSKVTNPKSQAPLKMELSGVAQLMHVCVTCSRAKCEPVPNSNDKIFTGDSTEKGLLKFAADKLKNFNQIDSMYPKVFEIAFSSDTKYHTTIHRKSHSQGGLTLHIKGAPEKVWNLCSTIWVNGSILPINADHQQKFKNAMTEMAQKGLRVLACGILQMRGDRYPDNYTFDHAKENYPKSDYTFLGLIGLEDPPKDGVAEAITTIRGAGIKVIMVTGDNPVTAETISRQVNLVKESHVIKVYEPVNLPIPYPESASAIVISGAVVEEMTDKDWAHTFCYDEIIFARTLPSHKLDIVRYAQALGHIVAVTGDGVNDSAALKQADLGISMNKTGSDISKESARMILLDDNFTSTVRGIQEGRLIFTNLKKAIKYSLSHIMCEILPYLLYVIVPIPLPITPTQILAVDLGFELLMTLSFAWEPAEDDKILMTIPPRRIITNEKIMEKHDHLMRRKSSFNAETLDMFSSINNLNETDAESTELLNVTGKEALQKDFKKLNSKLQNRYLNYFKEAKQVVDKRYWKAQFHEMQALTSVPTGERLMDAEVLIWAYLEAGLIEFAGAICTYFAIFWIQFGISGEDARKSQILGNVYWKPSSPDLELENGSILAGYDQFEAIRQVQSGYYLSIFIIQVCNYFACKKRYTIGISTRMFSNQHMWVVLASGTVFALLVVYTPITNGNYTLT</sequence>
<dbReference type="GO" id="GO:0016887">
    <property type="term" value="F:ATP hydrolysis activity"/>
    <property type="evidence" value="ECO:0007669"/>
    <property type="project" value="InterPro"/>
</dbReference>
<dbReference type="Pfam" id="PF00122">
    <property type="entry name" value="E1-E2_ATPase"/>
    <property type="match status" value="1"/>
</dbReference>
<dbReference type="PROSITE" id="PS51651">
    <property type="entry name" value="DOCKER"/>
    <property type="match status" value="1"/>
</dbReference>
<evidence type="ECO:0000259" key="14">
    <source>
        <dbReference type="PROSITE" id="PS51651"/>
    </source>
</evidence>
<dbReference type="Pfam" id="PF00689">
    <property type="entry name" value="Cation_ATPase_C"/>
    <property type="match status" value="1"/>
</dbReference>
<accession>A0AAD5Y420</accession>
<dbReference type="CDD" id="cd11684">
    <property type="entry name" value="DHR2_DOCK"/>
    <property type="match status" value="1"/>
</dbReference>
<dbReference type="InterPro" id="IPR050510">
    <property type="entry name" value="Cation_transp_ATPase_P-type"/>
</dbReference>
<feature type="compositionally biased region" description="Polar residues" evidence="11">
    <location>
        <begin position="1653"/>
        <end position="1671"/>
    </location>
</feature>
<evidence type="ECO:0000259" key="13">
    <source>
        <dbReference type="PROSITE" id="PS51650"/>
    </source>
</evidence>
<dbReference type="SUPFAM" id="SSF81653">
    <property type="entry name" value="Calcium ATPase, transduction domain A"/>
    <property type="match status" value="1"/>
</dbReference>
<dbReference type="InterPro" id="IPR001757">
    <property type="entry name" value="P_typ_ATPase"/>
</dbReference>
<dbReference type="GO" id="GO:0036376">
    <property type="term" value="P:sodium ion export across plasma membrane"/>
    <property type="evidence" value="ECO:0007669"/>
    <property type="project" value="TreeGrafter"/>
</dbReference>
<dbReference type="InterPro" id="IPR023298">
    <property type="entry name" value="ATPase_P-typ_TM_dom_sf"/>
</dbReference>
<feature type="coiled-coil region" evidence="10">
    <location>
        <begin position="1937"/>
        <end position="1970"/>
    </location>
</feature>
<evidence type="ECO:0000256" key="3">
    <source>
        <dbReference type="ARBA" id="ARBA00022692"/>
    </source>
</evidence>
<evidence type="ECO:0000256" key="8">
    <source>
        <dbReference type="ARBA" id="ARBA00023136"/>
    </source>
</evidence>
<organism evidence="15 16">
    <name type="scientific">Boothiomyces macroporosus</name>
    <dbReference type="NCBI Taxonomy" id="261099"/>
    <lineage>
        <taxon>Eukaryota</taxon>
        <taxon>Fungi</taxon>
        <taxon>Fungi incertae sedis</taxon>
        <taxon>Chytridiomycota</taxon>
        <taxon>Chytridiomycota incertae sedis</taxon>
        <taxon>Chytridiomycetes</taxon>
        <taxon>Rhizophydiales</taxon>
        <taxon>Terramycetaceae</taxon>
        <taxon>Boothiomyces</taxon>
    </lineage>
</organism>
<dbReference type="InterPro" id="IPR006068">
    <property type="entry name" value="ATPase_P-typ_cation-transptr_C"/>
</dbReference>
<dbReference type="Pfam" id="PF13246">
    <property type="entry name" value="Cation_ATPase"/>
    <property type="match status" value="1"/>
</dbReference>
<dbReference type="GO" id="GO:0005391">
    <property type="term" value="F:P-type sodium:potassium-exchanging transporter activity"/>
    <property type="evidence" value="ECO:0007669"/>
    <property type="project" value="TreeGrafter"/>
</dbReference>
<dbReference type="PANTHER" id="PTHR43294:SF21">
    <property type="entry name" value="CATION TRANSPORTING ATPASE"/>
    <property type="match status" value="1"/>
</dbReference>
<evidence type="ECO:0000256" key="9">
    <source>
        <dbReference type="PROSITE-ProRule" id="PRU00983"/>
    </source>
</evidence>
<dbReference type="PROSITE" id="PS00154">
    <property type="entry name" value="ATPASE_E1_E2"/>
    <property type="match status" value="1"/>
</dbReference>
<feature type="transmembrane region" description="Helical" evidence="12">
    <location>
        <begin position="2940"/>
        <end position="2966"/>
    </location>
</feature>
<dbReference type="InterPro" id="IPR046773">
    <property type="entry name" value="DOCKER_Lobe_C"/>
</dbReference>
<feature type="compositionally biased region" description="Low complexity" evidence="11">
    <location>
        <begin position="1672"/>
        <end position="1687"/>
    </location>
</feature>
<feature type="domain" description="C2 DOCK-type" evidence="13">
    <location>
        <begin position="420"/>
        <end position="601"/>
    </location>
</feature>
<dbReference type="PANTHER" id="PTHR43294">
    <property type="entry name" value="SODIUM/POTASSIUM-TRANSPORTING ATPASE SUBUNIT ALPHA"/>
    <property type="match status" value="1"/>
</dbReference>
<dbReference type="InterPro" id="IPR046769">
    <property type="entry name" value="DOCKER_Lobe_A"/>
</dbReference>
<dbReference type="SMART" id="SM00831">
    <property type="entry name" value="Cation_ATPase_N"/>
    <property type="match status" value="1"/>
</dbReference>
<reference evidence="15" key="1">
    <citation type="submission" date="2020-05" db="EMBL/GenBank/DDBJ databases">
        <title>Phylogenomic resolution of chytrid fungi.</title>
        <authorList>
            <person name="Stajich J.E."/>
            <person name="Amses K."/>
            <person name="Simmons R."/>
            <person name="Seto K."/>
            <person name="Myers J."/>
            <person name="Bonds A."/>
            <person name="Quandt C.A."/>
            <person name="Barry K."/>
            <person name="Liu P."/>
            <person name="Grigoriev I."/>
            <person name="Longcore J.E."/>
            <person name="James T.Y."/>
        </authorList>
    </citation>
    <scope>NUCLEOTIDE SEQUENCE</scope>
    <source>
        <strain evidence="15">PLAUS21</strain>
    </source>
</reference>
<keyword evidence="2" id="KW-1003">Cell membrane</keyword>
<dbReference type="InterPro" id="IPR027357">
    <property type="entry name" value="DOCKER_dom"/>
</dbReference>
<dbReference type="GO" id="GO:0030007">
    <property type="term" value="P:intracellular potassium ion homeostasis"/>
    <property type="evidence" value="ECO:0007669"/>
    <property type="project" value="TreeGrafter"/>
</dbReference>
<dbReference type="InterPro" id="IPR043161">
    <property type="entry name" value="DOCK_C_lobe_A"/>
</dbReference>
<dbReference type="PRINTS" id="PR00121">
    <property type="entry name" value="NAKATPASE"/>
</dbReference>
<dbReference type="SUPFAM" id="SSF81665">
    <property type="entry name" value="Calcium ATPase, transmembrane domain M"/>
    <property type="match status" value="2"/>
</dbReference>
<keyword evidence="4" id="KW-0547">Nucleotide-binding</keyword>
<dbReference type="SUPFAM" id="SSF81660">
    <property type="entry name" value="Metal cation-transporting ATPase, ATP-binding domain N"/>
    <property type="match status" value="1"/>
</dbReference>
<dbReference type="InterPro" id="IPR023214">
    <property type="entry name" value="HAD_sf"/>
</dbReference>
<dbReference type="Gene3D" id="1.20.58.740">
    <property type="match status" value="1"/>
</dbReference>
<feature type="region of interest" description="Disordered" evidence="11">
    <location>
        <begin position="1912"/>
        <end position="1933"/>
    </location>
</feature>
<evidence type="ECO:0000256" key="12">
    <source>
        <dbReference type="SAM" id="Phobius"/>
    </source>
</evidence>
<dbReference type="InterPro" id="IPR043162">
    <property type="entry name" value="DOCK_C_lobe_C"/>
</dbReference>
<dbReference type="SFLD" id="SFLDS00003">
    <property type="entry name" value="Haloacid_Dehalogenase"/>
    <property type="match status" value="1"/>
</dbReference>
<keyword evidence="10" id="KW-0175">Coiled coil</keyword>
<protein>
    <submittedName>
        <fullName evidence="15">Uncharacterized protein</fullName>
    </submittedName>
</protein>
<dbReference type="SFLD" id="SFLDG00002">
    <property type="entry name" value="C1.7:_P-type_atpase_like"/>
    <property type="match status" value="1"/>
</dbReference>
<evidence type="ECO:0000256" key="1">
    <source>
        <dbReference type="ARBA" id="ARBA00004651"/>
    </source>
</evidence>
<dbReference type="GO" id="GO:1990573">
    <property type="term" value="P:potassium ion import across plasma membrane"/>
    <property type="evidence" value="ECO:0007669"/>
    <property type="project" value="TreeGrafter"/>
</dbReference>
<dbReference type="FunFam" id="3.40.50.1000:FF:000083">
    <property type="entry name" value="Sodium/potassium-transporting ATPase subunit alpha"/>
    <property type="match status" value="1"/>
</dbReference>
<dbReference type="Pfam" id="PF14429">
    <property type="entry name" value="DOCK-C2"/>
    <property type="match status" value="1"/>
</dbReference>
<dbReference type="Gene3D" id="1.25.40.410">
    <property type="match status" value="1"/>
</dbReference>
<dbReference type="Gene3D" id="2.60.40.150">
    <property type="entry name" value="C2 domain"/>
    <property type="match status" value="1"/>
</dbReference>
<evidence type="ECO:0000256" key="6">
    <source>
        <dbReference type="ARBA" id="ARBA00022967"/>
    </source>
</evidence>
<evidence type="ECO:0000256" key="7">
    <source>
        <dbReference type="ARBA" id="ARBA00022989"/>
    </source>
</evidence>
<dbReference type="GO" id="GO:0006883">
    <property type="term" value="P:intracellular sodium ion homeostasis"/>
    <property type="evidence" value="ECO:0007669"/>
    <property type="project" value="TreeGrafter"/>
</dbReference>
<dbReference type="Pfam" id="PF00690">
    <property type="entry name" value="Cation_ATPase_N"/>
    <property type="match status" value="1"/>
</dbReference>
<feature type="domain" description="DOCKER" evidence="14">
    <location>
        <begin position="1276"/>
        <end position="1795"/>
    </location>
</feature>
<keyword evidence="6" id="KW-1278">Translocase</keyword>
<dbReference type="Proteomes" id="UP001210925">
    <property type="component" value="Unassembled WGS sequence"/>
</dbReference>
<feature type="region of interest" description="Disordered" evidence="11">
    <location>
        <begin position="1798"/>
        <end position="1817"/>
    </location>
</feature>
<dbReference type="InterPro" id="IPR035892">
    <property type="entry name" value="C2_domain_sf"/>
</dbReference>
<dbReference type="InterPro" id="IPR018303">
    <property type="entry name" value="ATPase_P-typ_P_site"/>
</dbReference>
<feature type="transmembrane region" description="Helical" evidence="12">
    <location>
        <begin position="2111"/>
        <end position="2129"/>
    </location>
</feature>
<dbReference type="NCBIfam" id="TIGR01494">
    <property type="entry name" value="ATPase_P-type"/>
    <property type="match status" value="2"/>
</dbReference>